<gene>
    <name evidence="11" type="ORF">LHYA1_G005662</name>
</gene>
<accession>A0A8H8TZI9</accession>
<dbReference type="PANTHER" id="PTHR13367:SF34">
    <property type="match status" value="1"/>
</dbReference>
<dbReference type="RefSeq" id="XP_031004670.1">
    <property type="nucleotide sequence ID" value="XM_031150606.1"/>
</dbReference>
<dbReference type="InterPro" id="IPR022105">
    <property type="entry name" value="DUF3645"/>
</dbReference>
<evidence type="ECO:0000259" key="8">
    <source>
        <dbReference type="Pfam" id="PF12340"/>
    </source>
</evidence>
<dbReference type="Pfam" id="PF20255">
    <property type="entry name" value="DUF6606"/>
    <property type="match status" value="1"/>
</dbReference>
<evidence type="ECO:0000256" key="1">
    <source>
        <dbReference type="ARBA" id="ARBA00000707"/>
    </source>
</evidence>
<dbReference type="GeneID" id="41985860"/>
<feature type="coiled-coil region" evidence="7">
    <location>
        <begin position="564"/>
        <end position="602"/>
    </location>
</feature>
<evidence type="ECO:0000313" key="11">
    <source>
        <dbReference type="EMBL" id="TVY25882.1"/>
    </source>
</evidence>
<organism evidence="11 12">
    <name type="scientific">Lachnellula hyalina</name>
    <dbReference type="NCBI Taxonomy" id="1316788"/>
    <lineage>
        <taxon>Eukaryota</taxon>
        <taxon>Fungi</taxon>
        <taxon>Dikarya</taxon>
        <taxon>Ascomycota</taxon>
        <taxon>Pezizomycotina</taxon>
        <taxon>Leotiomycetes</taxon>
        <taxon>Helotiales</taxon>
        <taxon>Lachnaceae</taxon>
        <taxon>Lachnellula</taxon>
    </lineage>
</organism>
<dbReference type="EMBL" id="QGMH01000083">
    <property type="protein sequence ID" value="TVY25882.1"/>
    <property type="molecule type" value="Genomic_DNA"/>
</dbReference>
<feature type="domain" description="DUF3645" evidence="9">
    <location>
        <begin position="2401"/>
        <end position="2434"/>
    </location>
</feature>
<keyword evidence="3" id="KW-0645">Protease</keyword>
<keyword evidence="6" id="KW-0788">Thiol protease</keyword>
<comment type="caution">
    <text evidence="11">The sequence shown here is derived from an EMBL/GenBank/DDBJ whole genome shotgun (WGS) entry which is preliminary data.</text>
</comment>
<feature type="domain" description="DUF6606" evidence="10">
    <location>
        <begin position="13"/>
        <end position="290"/>
    </location>
</feature>
<feature type="domain" description="DUF3638" evidence="8">
    <location>
        <begin position="2056"/>
        <end position="2279"/>
    </location>
</feature>
<dbReference type="Pfam" id="PF12340">
    <property type="entry name" value="DUF3638"/>
    <property type="match status" value="1"/>
</dbReference>
<dbReference type="InterPro" id="IPR022099">
    <property type="entry name" value="DUF3638"/>
</dbReference>
<evidence type="ECO:0000259" key="9">
    <source>
        <dbReference type="Pfam" id="PF12359"/>
    </source>
</evidence>
<protein>
    <recommendedName>
        <fullName evidence="2">ubiquitinyl hydrolase 1</fullName>
        <ecNumber evidence="2">3.4.19.12</ecNumber>
    </recommendedName>
</protein>
<dbReference type="InterPro" id="IPR051346">
    <property type="entry name" value="OTU_Deubiquitinase"/>
</dbReference>
<dbReference type="GO" id="GO:0004843">
    <property type="term" value="F:cysteine-type deubiquitinase activity"/>
    <property type="evidence" value="ECO:0007669"/>
    <property type="project" value="UniProtKB-EC"/>
</dbReference>
<dbReference type="EC" id="3.4.19.12" evidence="2"/>
<dbReference type="GO" id="GO:0006508">
    <property type="term" value="P:proteolysis"/>
    <property type="evidence" value="ECO:0007669"/>
    <property type="project" value="UniProtKB-KW"/>
</dbReference>
<evidence type="ECO:0000256" key="6">
    <source>
        <dbReference type="ARBA" id="ARBA00022807"/>
    </source>
</evidence>
<sequence length="3147" mass="357987">MSTTNAQKKVVYLIHHIFLPPQLPQKCDFNLEYEKFLLDTTIDALRAFKSHINNTQYGQGAIVDSVVDMVTNMMNVHEFDGTIGAISEENLLNALAGLSKTGGTIPLYVRAQNAGVMISRVDDSIHVEAFELSPLNEAVITTKGRLRRSFPGPANSINFEVFGDPSFQAAMAQTLAKMSHQAAMKTQPQARKAERMHDEDRDTTHPKMVTELFTAFLGSVGEPVNVSRVWKNTREEVMYYDSRHPWRRSPTWLFVRVAMQLLFSRMTTQQRFSGNLYKPFIVFLMSHVLKLSHQHRLRFDFWYAMNAKLGRRLLKLDPDVEVPGLDFVRNAMRQSNQVLNSKWSSIMEGNRSRIDLSGLANLDFRRDIFNSLPSFDEYIKSLSQRKDRSNSVDFEPQSDSLTYQAEELPTCINFSKTEYKSYNLKAFEDWVTSNLSRWLESHQADPATCSKLGYLIQSYHRTASISYSGNPETLSLMLLTILELWIACDKSAVHICLLLRDYDPEIPGQLLQSLILPLRSQMERLLRAEDYLDRRRANVRSSSPSIFREFGSQHSFSVRYFDQSLEHQNLIEEIRKRATQAKEEKQSEFHQKRERYKNLMELYHESECDFSEGVINFATGARGPRHHGNCTRCGHKSQAASLNILIHEWPLPKNEIEARSTVFELKVPLSFRCWRDTTVFILLDVFKTEFLSEKKPRKTYPLQNYNGLSSYFTRFSSTQRIGLLSEDKPHEVTHRRNKSIAATSDINDVCLDNGLHYKYYDASTKCFVDMFRITDKVPIFCTYRMPAESSSLQKFLFRPSSIPNGPSPNTLVASQSDCPDHMSLEEYKALSGTPLGYRIQWQNILQLSVTSSVDFKKVETSLTILQCIHQTGPPSSGGVLRAGHEILDDDNLAHAILKALREALQRVKENWESSQALSTYISLAARLLSLTSSDQIKEGCLLYLANVRVVAFEWVNILRDKAQMTMSDDQRTYLCSRALEVALVCVDSFNFDERYLEDLLAIPEDLSLLIQCSIVIQEGDYTLAHTSDPIVSLLYQRWKGLTYRCYPILATKIVKSSSSSLDVAIIKSWSAYKAGSGWRRIPEQDGHWLMTRTAPQENSNGLWVHFNLLTGELLVNGLPLARLPLRYEQHPMYRTLFASCAMEVLPTSVPGLEFSGKKEYAGYTLHFGIGQSSDEPNSLEHDLLVQAIKGDKKYELVPSRHLHGNFPVFFVEEFVHWYDCYDNSLEFRPVKSPWNSSPNNWRLAWSTSTSGWHMAKDNVSLVGIKSQTVEKLSHILNPLEDPLRIHTFFHQASSLLEIELPRLQLGFYLERGGLSIQSRQFRGMSIDMDQSLGTLVGLRSRLMLKHDNGGNRLVILPEGNVTWQAEGGHIHVMVDKDSATKAHAYHVDDKLGRLIDNGNLQSKLTLCYLHALTSFCLSDPLTRTTGTEQALSILSSAAVRSFDQLEQKNIEVLHQIAQLTPGRKYYPANERVMQTVSWVPNLGFLAQHGGFYKSVKSIFDQADRANIFYPDSKVKLPPLDQVEVDLLQRDCIRSSTFRVSGFGAEDHTVNHDKVYGARDQQQSSSRYSEAFVMSSMIYHERTTLQYRPPSHFRDHLWKYLSQTQVSSKKLFGSRYPLQICDMKYDARLLEKEHSSDFLSEKWCALHQTFSRERFRVEKFHLMLWFSTLAFASNADMEIIQTLASFYTLPYMAQLSPPQVDSFQISQGRDVKRHELRDSIKSACLPLLQCPEAHLTAWSTETKNELRRRKQEAFQCNQSNALDKLRDALAKQFPSEVPVAPADDTSPSFRTYVDVRKAIDGAKPKFRTWFDNLQFYKYLTQIEDALLNPMVKAMQIPSCSFTPPKWNLERRHRFISIDDILTYSTAPKLACVTNDLSDLLLTRLSHDPEKTTPRLAALIKRLEAQAGSNYEEDYVKDLRESLACLQHEHGKEYALQGTETEIKMILSGYLVHCQNHVKVIYTNITSNLNCPVRVDSTLLQLSKFSAQAASVMQWPRLSPIFLLQQLTRCRWQKITGEWKRCIVEYGLSLTELQRAERLVSSSDNHADLIKELQNSGHQSWSPLDYPESLLLEVESGIMIREVQVRIAEQMRSPPSGSNFVMQLNMGEGKSSVVVPNVAASLADGSRLVRVIVAKPQSKQMLQMMVSKLGGLLDRRVYHMPFSRSLRLGEAEANAIGDIYKECMTNGGVLLLQPEHILSFKLMGLECLISGQETVGNSLLSTQHFFDSSSRDIVDESDENFSVKFELIYTMGMQRPIELCPERWTHVQQVLNLVKIFAPSVKKKLPLSIEVDEHTRGNFPKTRVLRPDAGKQLFDHVAKHICETGLDGFPIARQPEKIRNDVFRYITEPILTSDEIECVEKGEFWTDTTSSILLLIRGLIAGGVLAFTFSQKRWKVNYGLDATRIPKTRLTVPYRAKDNPTPRSEFSHPDVVIVLTSLCYYYGGMTNDDLFLALAHLLKCDQADIEYQEWVKDAPDLALAFHNLAGVNPKDRQQCINQVFPHFRYAKGAVDYFLAHVVFPKEMKEFPEKLSASGWDIGQIKAHPTTGFSGTNDSRKVLPLSVKHLDLPEQKDTNALVLEYLLQSENSVALIPSGSETLRSDAEVLLAMVTKMKPAVQVILDVGAQILELGNLGFAREWLRMSDLERAQAVVFFGDNDELSILDRKGNIEPFQTSSFAKQLDVCVIFLDEAHTRGTDLILPPDYRAAVTLGPNLTKDRLVQACMRMRKLGKGQSVVFCVPEEIKTKILERTSKPDDADIELPDVLIWAISETCVDIRRSMPLWAAQGRRFEQQREIWAEARTDNGITLSKAQAEKFLEDESRTLDARYRPRSGTNTVFSEQESENANLNLIMERCREFKDLDLNSATLQEEQERELSPEIEQERQIEKPAPAQPAEYHIHPDLIKFISTGIPIRGSTGYSPAFETLRNTSAGKYIDVSQFPKDLLVTSDFANTILTRGTSYISDSYQRSVQWVLTSTGGKDTVQHMMVISPHEAQELLPRIKASKTTTLHLYGPRQNLGFRSLDALDLYNVPARPGTLHLNLPRHLIIQLSLFAGQLYLASYDEYKEVCNFLGLAWTNDCPTFPDGFIVRNRGDLKSAAGCTFSDSPVMFMKVLTTKIRRHCEGVDKTHMGKILDSIVLQSSDFEGEHGV</sequence>
<keyword evidence="5" id="KW-0378">Hydrolase</keyword>
<keyword evidence="4" id="KW-0833">Ubl conjugation pathway</keyword>
<evidence type="ECO:0000256" key="2">
    <source>
        <dbReference type="ARBA" id="ARBA00012759"/>
    </source>
</evidence>
<proteinExistence type="predicted"/>
<dbReference type="Pfam" id="PF12359">
    <property type="entry name" value="DUF3645"/>
    <property type="match status" value="1"/>
</dbReference>
<keyword evidence="12" id="KW-1185">Reference proteome</keyword>
<evidence type="ECO:0000256" key="7">
    <source>
        <dbReference type="SAM" id="Coils"/>
    </source>
</evidence>
<evidence type="ECO:0000313" key="12">
    <source>
        <dbReference type="Proteomes" id="UP000431533"/>
    </source>
</evidence>
<comment type="catalytic activity">
    <reaction evidence="1">
        <text>Thiol-dependent hydrolysis of ester, thioester, amide, peptide and isopeptide bonds formed by the C-terminal Gly of ubiquitin (a 76-residue protein attached to proteins as an intracellular targeting signal).</text>
        <dbReference type="EC" id="3.4.19.12"/>
    </reaction>
</comment>
<dbReference type="InterPro" id="IPR046541">
    <property type="entry name" value="DUF6606"/>
</dbReference>
<evidence type="ECO:0000256" key="5">
    <source>
        <dbReference type="ARBA" id="ARBA00022801"/>
    </source>
</evidence>
<evidence type="ECO:0000256" key="3">
    <source>
        <dbReference type="ARBA" id="ARBA00022670"/>
    </source>
</evidence>
<name>A0A8H8TZI9_9HELO</name>
<evidence type="ECO:0000256" key="4">
    <source>
        <dbReference type="ARBA" id="ARBA00022786"/>
    </source>
</evidence>
<dbReference type="Proteomes" id="UP000431533">
    <property type="component" value="Unassembled WGS sequence"/>
</dbReference>
<dbReference type="OrthoDB" id="3182339at2759"/>
<evidence type="ECO:0000259" key="10">
    <source>
        <dbReference type="Pfam" id="PF20255"/>
    </source>
</evidence>
<reference evidence="11 12" key="1">
    <citation type="submission" date="2018-05" db="EMBL/GenBank/DDBJ databases">
        <title>Genome sequencing and assembly of the regulated plant pathogen Lachnellula willkommii and related sister species for the development of diagnostic species identification markers.</title>
        <authorList>
            <person name="Giroux E."/>
            <person name="Bilodeau G."/>
        </authorList>
    </citation>
    <scope>NUCLEOTIDE SEQUENCE [LARGE SCALE GENOMIC DNA]</scope>
    <source>
        <strain evidence="11 12">CBS 185.66</strain>
    </source>
</reference>
<dbReference type="PANTHER" id="PTHR13367">
    <property type="entry name" value="UBIQUITIN THIOESTERASE"/>
    <property type="match status" value="1"/>
</dbReference>
<keyword evidence="7" id="KW-0175">Coiled coil</keyword>